<feature type="transmembrane region" description="Helical" evidence="1">
    <location>
        <begin position="72"/>
        <end position="91"/>
    </location>
</feature>
<feature type="transmembrane region" description="Helical" evidence="1">
    <location>
        <begin position="173"/>
        <end position="195"/>
    </location>
</feature>
<feature type="transmembrane region" description="Helical" evidence="1">
    <location>
        <begin position="38"/>
        <end position="60"/>
    </location>
</feature>
<reference evidence="3" key="1">
    <citation type="submission" date="2016-11" db="EMBL/GenBank/DDBJ databases">
        <authorList>
            <person name="Varghese N."/>
            <person name="Submissions S."/>
        </authorList>
    </citation>
    <scope>NUCLEOTIDE SEQUENCE</scope>
    <source>
        <strain evidence="3">DSM 4029</strain>
    </source>
</reference>
<comment type="caution">
    <text evidence="3">The sequence shown here is derived from an EMBL/GenBank/DDBJ whole genome shotgun (WGS) entry which is preliminary data.</text>
</comment>
<gene>
    <name evidence="2" type="ORF">GT747_02270</name>
    <name evidence="3" type="ORF">SAMN05444424_0252</name>
</gene>
<accession>A0AAQ1RUQ9</accession>
<proteinExistence type="predicted"/>
<dbReference type="Proteomes" id="UP000474718">
    <property type="component" value="Unassembled WGS sequence"/>
</dbReference>
<reference evidence="2 5" key="3">
    <citation type="journal article" date="2019" name="Nat. Med.">
        <title>A library of human gut bacterial isolates paired with longitudinal multiomics data enables mechanistic microbiome research.</title>
        <authorList>
            <person name="Poyet M."/>
            <person name="Groussin M."/>
            <person name="Gibbons S.M."/>
            <person name="Avila-Pacheco J."/>
            <person name="Jiang X."/>
            <person name="Kearney S.M."/>
            <person name="Perrotta A.R."/>
            <person name="Berdy B."/>
            <person name="Zhao S."/>
            <person name="Lieberman T.D."/>
            <person name="Swanson P.K."/>
            <person name="Smith M."/>
            <person name="Roesemann S."/>
            <person name="Alexander J.E."/>
            <person name="Rich S.A."/>
            <person name="Livny J."/>
            <person name="Vlamakis H."/>
            <person name="Clish C."/>
            <person name="Bullock K."/>
            <person name="Deik A."/>
            <person name="Scott J."/>
            <person name="Pierce K.A."/>
            <person name="Xavier R.J."/>
            <person name="Alm E.J."/>
        </authorList>
    </citation>
    <scope>NUCLEOTIDE SEQUENCE [LARGE SCALE GENOMIC DNA]</scope>
    <source>
        <strain evidence="2 5">BIOML-A2</strain>
    </source>
</reference>
<feature type="transmembrane region" description="Helical" evidence="1">
    <location>
        <begin position="129"/>
        <end position="146"/>
    </location>
</feature>
<dbReference type="EMBL" id="FQVY01000001">
    <property type="protein sequence ID" value="SHF66492.1"/>
    <property type="molecule type" value="Genomic_DNA"/>
</dbReference>
<evidence type="ECO:0000256" key="1">
    <source>
        <dbReference type="SAM" id="Phobius"/>
    </source>
</evidence>
<dbReference type="InterPro" id="IPR014509">
    <property type="entry name" value="YjdF-like"/>
</dbReference>
<feature type="transmembrane region" description="Helical" evidence="1">
    <location>
        <begin position="12"/>
        <end position="32"/>
    </location>
</feature>
<evidence type="ECO:0000313" key="5">
    <source>
        <dbReference type="Proteomes" id="UP000474718"/>
    </source>
</evidence>
<keyword evidence="1" id="KW-1133">Transmembrane helix</keyword>
<keyword evidence="1" id="KW-0812">Transmembrane</keyword>
<evidence type="ECO:0000313" key="4">
    <source>
        <dbReference type="Proteomes" id="UP000184089"/>
    </source>
</evidence>
<dbReference type="EMBL" id="WWVX01000001">
    <property type="protein sequence ID" value="MZL68602.1"/>
    <property type="molecule type" value="Genomic_DNA"/>
</dbReference>
<evidence type="ECO:0000313" key="2">
    <source>
        <dbReference type="EMBL" id="MZL68602.1"/>
    </source>
</evidence>
<evidence type="ECO:0008006" key="6">
    <source>
        <dbReference type="Google" id="ProtNLM"/>
    </source>
</evidence>
<feature type="transmembrane region" description="Helical" evidence="1">
    <location>
        <begin position="97"/>
        <end position="117"/>
    </location>
</feature>
<dbReference type="Proteomes" id="UP000184089">
    <property type="component" value="Unassembled WGS sequence"/>
</dbReference>
<dbReference type="AlphaFoldDB" id="A0AAQ1RUQ9"/>
<name>A0AAQ1RUQ9_9FIRM</name>
<reference evidence="4" key="2">
    <citation type="submission" date="2016-11" db="EMBL/GenBank/DDBJ databases">
        <authorList>
            <person name="Jaros S."/>
            <person name="Januszkiewicz K."/>
            <person name="Wedrychowicz H."/>
        </authorList>
    </citation>
    <scope>NUCLEOTIDE SEQUENCE [LARGE SCALE GENOMIC DNA]</scope>
    <source>
        <strain evidence="4">DSM 4029</strain>
    </source>
</reference>
<sequence>MLKREQTFALVNRIFVSAIVALHLGFAFTYLLRDGDSYLFQKSLLGLPLLLLPTLVFRLFRLKTCHQLNFWAYLFIFLAHTIGITITHYNIPYYDKAMHTLSGVFVAFLALCCFYFFKPGRAIDRKDGPLCCLFVFAVSMAVAGLWEIGEYTVSCIDGSDPQLVLSTGVGDTMQDMIVCMVGTLLFVGVLAHWYLRRDNRRSGPLMGAFDTFYQYNLAPRRAAGQGGEKE</sequence>
<keyword evidence="1" id="KW-0472">Membrane</keyword>
<evidence type="ECO:0000313" key="3">
    <source>
        <dbReference type="EMBL" id="SHF66492.1"/>
    </source>
</evidence>
<dbReference type="Pfam" id="PF09997">
    <property type="entry name" value="DUF2238"/>
    <property type="match status" value="1"/>
</dbReference>
<protein>
    <recommendedName>
        <fullName evidence="6">DUF2238 domain-containing protein</fullName>
    </recommendedName>
</protein>
<organism evidence="3 4">
    <name type="scientific">Bittarella massiliensis</name>
    <name type="common">ex Durand et al. 2017</name>
    <dbReference type="NCBI Taxonomy" id="1720313"/>
    <lineage>
        <taxon>Bacteria</taxon>
        <taxon>Bacillati</taxon>
        <taxon>Bacillota</taxon>
        <taxon>Clostridia</taxon>
        <taxon>Eubacteriales</taxon>
        <taxon>Oscillospiraceae</taxon>
        <taxon>Bittarella (ex Durand et al. 2017)</taxon>
    </lineage>
</organism>
<dbReference type="RefSeq" id="WP_044992472.1">
    <property type="nucleotide sequence ID" value="NZ_FQVY01000001.1"/>
</dbReference>
<keyword evidence="5" id="KW-1185">Reference proteome</keyword>